<name>A0AAV0VAW4_9STRA</name>
<evidence type="ECO:0000313" key="1">
    <source>
        <dbReference type="EMBL" id="CAI5746315.1"/>
    </source>
</evidence>
<keyword evidence="2" id="KW-1185">Reference proteome</keyword>
<organism evidence="1 2">
    <name type="scientific">Peronospora destructor</name>
    <dbReference type="NCBI Taxonomy" id="86335"/>
    <lineage>
        <taxon>Eukaryota</taxon>
        <taxon>Sar</taxon>
        <taxon>Stramenopiles</taxon>
        <taxon>Oomycota</taxon>
        <taxon>Peronosporomycetes</taxon>
        <taxon>Peronosporales</taxon>
        <taxon>Peronosporaceae</taxon>
        <taxon>Peronospora</taxon>
    </lineage>
</organism>
<evidence type="ECO:0000313" key="2">
    <source>
        <dbReference type="Proteomes" id="UP001162029"/>
    </source>
</evidence>
<accession>A0AAV0VAW4</accession>
<dbReference type="Proteomes" id="UP001162029">
    <property type="component" value="Unassembled WGS sequence"/>
</dbReference>
<comment type="caution">
    <text evidence="1">The sequence shown here is derived from an EMBL/GenBank/DDBJ whole genome shotgun (WGS) entry which is preliminary data.</text>
</comment>
<gene>
    <name evidence="1" type="ORF">PDE001_LOCUS11316</name>
</gene>
<dbReference type="AlphaFoldDB" id="A0AAV0VAW4"/>
<reference evidence="1" key="1">
    <citation type="submission" date="2022-12" db="EMBL/GenBank/DDBJ databases">
        <authorList>
            <person name="Webb A."/>
        </authorList>
    </citation>
    <scope>NUCLEOTIDE SEQUENCE</scope>
    <source>
        <strain evidence="1">Pd1</strain>
    </source>
</reference>
<proteinExistence type="predicted"/>
<sequence length="156" mass="17446">MTTRNSRYWHSFLSNLLTSFNVSNDTTEESSYDGVCFFTLSGRIEYRDGCFCASSSSASLDMDPLQFLALFDQLTRQAIRKERHIESMTPALRLGLNVFHVVIATFSSICAVMNGKTHGLVVEKLPFGVLVVAFSAPLRLETVFSRLEDACAAHRH</sequence>
<protein>
    <submittedName>
        <fullName evidence="1">Uncharacterized protein</fullName>
    </submittedName>
</protein>
<dbReference type="EMBL" id="CANTFM010002425">
    <property type="protein sequence ID" value="CAI5746315.1"/>
    <property type="molecule type" value="Genomic_DNA"/>
</dbReference>